<reference evidence="3 4" key="1">
    <citation type="submission" date="2017-06" db="EMBL/GenBank/DDBJ databases">
        <title>Complete genome sequence of Paenibacillus donghaensis KCTC 13049T isolated from East Sea sediment, South Korea.</title>
        <authorList>
            <person name="Jung B.K."/>
            <person name="Hong S.-J."/>
            <person name="Shin J.-H."/>
        </authorList>
    </citation>
    <scope>NUCLEOTIDE SEQUENCE [LARGE SCALE GENOMIC DNA]</scope>
    <source>
        <strain evidence="3 4">KCTC 13049</strain>
    </source>
</reference>
<dbReference type="GO" id="GO:0003700">
    <property type="term" value="F:DNA-binding transcription factor activity"/>
    <property type="evidence" value="ECO:0007669"/>
    <property type="project" value="InterPro"/>
</dbReference>
<dbReference type="SUPFAM" id="SSF46785">
    <property type="entry name" value="Winged helix' DNA-binding domain"/>
    <property type="match status" value="1"/>
</dbReference>
<keyword evidence="4" id="KW-1185">Reference proteome</keyword>
<evidence type="ECO:0000313" key="4">
    <source>
        <dbReference type="Proteomes" id="UP000249890"/>
    </source>
</evidence>
<evidence type="ECO:0000313" key="3">
    <source>
        <dbReference type="EMBL" id="ASA20775.1"/>
    </source>
</evidence>
<dbReference type="Proteomes" id="UP000249890">
    <property type="component" value="Chromosome"/>
</dbReference>
<dbReference type="CDD" id="cd00090">
    <property type="entry name" value="HTH_ARSR"/>
    <property type="match status" value="1"/>
</dbReference>
<dbReference type="PROSITE" id="PS50987">
    <property type="entry name" value="HTH_ARSR_2"/>
    <property type="match status" value="1"/>
</dbReference>
<keyword evidence="1" id="KW-0238">DNA-binding</keyword>
<organism evidence="3 4">
    <name type="scientific">Paenibacillus donghaensis</name>
    <dbReference type="NCBI Taxonomy" id="414771"/>
    <lineage>
        <taxon>Bacteria</taxon>
        <taxon>Bacillati</taxon>
        <taxon>Bacillota</taxon>
        <taxon>Bacilli</taxon>
        <taxon>Bacillales</taxon>
        <taxon>Paenibacillaceae</taxon>
        <taxon>Paenibacillus</taxon>
    </lineage>
</organism>
<dbReference type="KEGG" id="pdh:B9T62_08245"/>
<feature type="domain" description="HTH arsR-type" evidence="2">
    <location>
        <begin position="2"/>
        <end position="97"/>
    </location>
</feature>
<dbReference type="InterPro" id="IPR011991">
    <property type="entry name" value="ArsR-like_HTH"/>
</dbReference>
<protein>
    <submittedName>
        <fullName evidence="3">Transcriptional regulator</fullName>
    </submittedName>
</protein>
<sequence>MVYIDKLSAGASIFKALDSPVRISIIEVLTGRNGMNMNELAKYLNLSNGAVTMHIKKLEEAGLVQTFSNYAKNGIQKNCFLVENKILIEFGDNSSNHVYESDLKIGQYSNFQVTPTCGMATKEMIIGEFDNPQVFADPKHIEAGIIWFTTGFLEYRIPNYTAGRKVNEIQISFEIGSEAPYHNNDWPSDIHFTVNGVDIGDWQSPGDIGGIKYSGNPVWWPPHLNQYGFLKLLRINHEGSFIDGRKISAVTIDQLQDKREEEPFVLRFSVDPAGENPRGLTLYGQNFGRYEQGILARVITEP</sequence>
<dbReference type="OrthoDB" id="9781958at2"/>
<dbReference type="InterPro" id="IPR036390">
    <property type="entry name" value="WH_DNA-bd_sf"/>
</dbReference>
<dbReference type="Gene3D" id="1.10.10.10">
    <property type="entry name" value="Winged helix-like DNA-binding domain superfamily/Winged helix DNA-binding domain"/>
    <property type="match status" value="1"/>
</dbReference>
<dbReference type="RefSeq" id="WP_087914793.1">
    <property type="nucleotide sequence ID" value="NZ_CP021780.1"/>
</dbReference>
<dbReference type="EMBL" id="CP021780">
    <property type="protein sequence ID" value="ASA20775.1"/>
    <property type="molecule type" value="Genomic_DNA"/>
</dbReference>
<dbReference type="Pfam" id="PF12840">
    <property type="entry name" value="HTH_20"/>
    <property type="match status" value="1"/>
</dbReference>
<proteinExistence type="predicted"/>
<gene>
    <name evidence="3" type="ORF">B9T62_08245</name>
</gene>
<evidence type="ECO:0000256" key="1">
    <source>
        <dbReference type="ARBA" id="ARBA00023125"/>
    </source>
</evidence>
<dbReference type="GO" id="GO:0003677">
    <property type="term" value="F:DNA binding"/>
    <property type="evidence" value="ECO:0007669"/>
    <property type="project" value="UniProtKB-KW"/>
</dbReference>
<name>A0A2Z2KAX4_9BACL</name>
<dbReference type="InterPro" id="IPR001845">
    <property type="entry name" value="HTH_ArsR_DNA-bd_dom"/>
</dbReference>
<dbReference type="InterPro" id="IPR036388">
    <property type="entry name" value="WH-like_DNA-bd_sf"/>
</dbReference>
<accession>A0A2Z2KAX4</accession>
<dbReference type="AlphaFoldDB" id="A0A2Z2KAX4"/>
<evidence type="ECO:0000259" key="2">
    <source>
        <dbReference type="PROSITE" id="PS50987"/>
    </source>
</evidence>
<dbReference type="SMART" id="SM00418">
    <property type="entry name" value="HTH_ARSR"/>
    <property type="match status" value="1"/>
</dbReference>